<sequence length="235" mass="26978">MIIKKGVVWLNQSPYPDRPGEPNCLFYLKTGLCGYGSNCRCNHPAYAAEGAEHREELPERVGQPNCGVQFSPSKTAEHRMLYFYRDWWWLTNEETIGRILEKLGLELTPINTKGYETLLKLRLDLAFESLKKQLLGRAHAETFLDMREKPTAPKLPQNGTAHESSLETQKNYADAESKWVGVEESWYRLGTGSEWWVGKKVDGSEFWDCGLDPELSFGMTFRRIGVKSRYGYNNL</sequence>
<dbReference type="EMBL" id="CM047904">
    <property type="protein sequence ID" value="KAJ0091031.1"/>
    <property type="molecule type" value="Genomic_DNA"/>
</dbReference>
<gene>
    <name evidence="1" type="ORF">Patl1_14663</name>
</gene>
<evidence type="ECO:0000313" key="2">
    <source>
        <dbReference type="Proteomes" id="UP001164250"/>
    </source>
</evidence>
<dbReference type="Proteomes" id="UP001164250">
    <property type="component" value="Chromosome 8"/>
</dbReference>
<evidence type="ECO:0000313" key="1">
    <source>
        <dbReference type="EMBL" id="KAJ0091031.1"/>
    </source>
</evidence>
<organism evidence="1 2">
    <name type="scientific">Pistacia atlantica</name>
    <dbReference type="NCBI Taxonomy" id="434234"/>
    <lineage>
        <taxon>Eukaryota</taxon>
        <taxon>Viridiplantae</taxon>
        <taxon>Streptophyta</taxon>
        <taxon>Embryophyta</taxon>
        <taxon>Tracheophyta</taxon>
        <taxon>Spermatophyta</taxon>
        <taxon>Magnoliopsida</taxon>
        <taxon>eudicotyledons</taxon>
        <taxon>Gunneridae</taxon>
        <taxon>Pentapetalae</taxon>
        <taxon>rosids</taxon>
        <taxon>malvids</taxon>
        <taxon>Sapindales</taxon>
        <taxon>Anacardiaceae</taxon>
        <taxon>Pistacia</taxon>
    </lineage>
</organism>
<keyword evidence="2" id="KW-1185">Reference proteome</keyword>
<accession>A0ACC1AWG9</accession>
<comment type="caution">
    <text evidence="1">The sequence shown here is derived from an EMBL/GenBank/DDBJ whole genome shotgun (WGS) entry which is preliminary data.</text>
</comment>
<protein>
    <submittedName>
        <fullName evidence="1">Uncharacterized protein</fullName>
    </submittedName>
</protein>
<name>A0ACC1AWG9_9ROSI</name>
<reference evidence="2" key="1">
    <citation type="journal article" date="2023" name="G3 (Bethesda)">
        <title>Genome assembly and association tests identify interacting loci associated with vigor, precocity, and sex in interspecific pistachio rootstocks.</title>
        <authorList>
            <person name="Palmer W."/>
            <person name="Jacygrad E."/>
            <person name="Sagayaradj S."/>
            <person name="Cavanaugh K."/>
            <person name="Han R."/>
            <person name="Bertier L."/>
            <person name="Beede B."/>
            <person name="Kafkas S."/>
            <person name="Golino D."/>
            <person name="Preece J."/>
            <person name="Michelmore R."/>
        </authorList>
    </citation>
    <scope>NUCLEOTIDE SEQUENCE [LARGE SCALE GENOMIC DNA]</scope>
</reference>
<proteinExistence type="predicted"/>